<dbReference type="RefSeq" id="WP_089296148.1">
    <property type="nucleotide sequence ID" value="NZ_BOMU01000065.1"/>
</dbReference>
<dbReference type="Pfam" id="PF13671">
    <property type="entry name" value="AAA_33"/>
    <property type="match status" value="1"/>
</dbReference>
<evidence type="ECO:0000256" key="1">
    <source>
        <dbReference type="SAM" id="MobiDB-lite"/>
    </source>
</evidence>
<evidence type="ECO:0000313" key="3">
    <source>
        <dbReference type="Proteomes" id="UP000198415"/>
    </source>
</evidence>
<dbReference type="OrthoDB" id="3819922at2"/>
<dbReference type="AlphaFoldDB" id="A0A239CSM3"/>
<keyword evidence="2" id="KW-0808">Transferase</keyword>
<gene>
    <name evidence="2" type="ORF">SAMN06264365_11248</name>
</gene>
<dbReference type="GO" id="GO:0016301">
    <property type="term" value="F:kinase activity"/>
    <property type="evidence" value="ECO:0007669"/>
    <property type="project" value="UniProtKB-KW"/>
</dbReference>
<name>A0A239CSM3_9ACTN</name>
<dbReference type="SUPFAM" id="SSF52540">
    <property type="entry name" value="P-loop containing nucleoside triphosphate hydrolases"/>
    <property type="match status" value="1"/>
</dbReference>
<dbReference type="Proteomes" id="UP000198415">
    <property type="component" value="Unassembled WGS sequence"/>
</dbReference>
<sequence length="216" mass="23296">MVNGRPTLVVVSGPPGAGKTTLAHLLARRIGCPAICRDEIKEGMVHAAAAAFVAAPGDELTLRTLPTFFQVLDLLLTAGVTTVAEAAFQDRLWRPGLQPLGGRADLRVVHCSVTAQVAWDRIQRRRTDDPLRRAHADTHLADPTTSAAGHDSFERVSLTVPCIEVDTTDGYRPGLDEIVAFVNSSAPGTDRTPGPADPEIDGRRRKHMRSPDRSSR</sequence>
<feature type="region of interest" description="Disordered" evidence="1">
    <location>
        <begin position="129"/>
        <end position="151"/>
    </location>
</feature>
<reference evidence="2 3" key="1">
    <citation type="submission" date="2017-06" db="EMBL/GenBank/DDBJ databases">
        <authorList>
            <person name="Kim H.J."/>
            <person name="Triplett B.A."/>
        </authorList>
    </citation>
    <scope>NUCLEOTIDE SEQUENCE [LARGE SCALE GENOMIC DNA]</scope>
    <source>
        <strain evidence="2 3">DSM 43151</strain>
    </source>
</reference>
<keyword evidence="3" id="KW-1185">Reference proteome</keyword>
<dbReference type="Gene3D" id="3.40.50.300">
    <property type="entry name" value="P-loop containing nucleotide triphosphate hydrolases"/>
    <property type="match status" value="1"/>
</dbReference>
<keyword evidence="2" id="KW-0418">Kinase</keyword>
<dbReference type="PANTHER" id="PTHR37807:SF3">
    <property type="entry name" value="OS07G0160300 PROTEIN"/>
    <property type="match status" value="1"/>
</dbReference>
<evidence type="ECO:0000313" key="2">
    <source>
        <dbReference type="EMBL" id="SNS22661.1"/>
    </source>
</evidence>
<feature type="compositionally biased region" description="Basic and acidic residues" evidence="1">
    <location>
        <begin position="129"/>
        <end position="140"/>
    </location>
</feature>
<dbReference type="EMBL" id="FZNR01000012">
    <property type="protein sequence ID" value="SNS22661.1"/>
    <property type="molecule type" value="Genomic_DNA"/>
</dbReference>
<organism evidence="2 3">
    <name type="scientific">Actinoplanes regularis</name>
    <dbReference type="NCBI Taxonomy" id="52697"/>
    <lineage>
        <taxon>Bacteria</taxon>
        <taxon>Bacillati</taxon>
        <taxon>Actinomycetota</taxon>
        <taxon>Actinomycetes</taxon>
        <taxon>Micromonosporales</taxon>
        <taxon>Micromonosporaceae</taxon>
        <taxon>Actinoplanes</taxon>
    </lineage>
</organism>
<dbReference type="PANTHER" id="PTHR37807">
    <property type="entry name" value="OS07G0160300 PROTEIN"/>
    <property type="match status" value="1"/>
</dbReference>
<dbReference type="InterPro" id="IPR027417">
    <property type="entry name" value="P-loop_NTPase"/>
</dbReference>
<protein>
    <submittedName>
        <fullName evidence="2">Adenylate kinase</fullName>
    </submittedName>
</protein>
<accession>A0A239CSM3</accession>
<feature type="region of interest" description="Disordered" evidence="1">
    <location>
        <begin position="182"/>
        <end position="216"/>
    </location>
</feature>
<proteinExistence type="predicted"/>